<keyword evidence="1" id="KW-0472">Membrane</keyword>
<organism evidence="2 3">
    <name type="scientific">Aspergillus wentii DTO 134E9</name>
    <dbReference type="NCBI Taxonomy" id="1073089"/>
    <lineage>
        <taxon>Eukaryota</taxon>
        <taxon>Fungi</taxon>
        <taxon>Dikarya</taxon>
        <taxon>Ascomycota</taxon>
        <taxon>Pezizomycotina</taxon>
        <taxon>Eurotiomycetes</taxon>
        <taxon>Eurotiomycetidae</taxon>
        <taxon>Eurotiales</taxon>
        <taxon>Aspergillaceae</taxon>
        <taxon>Aspergillus</taxon>
        <taxon>Aspergillus subgen. Cremei</taxon>
    </lineage>
</organism>
<evidence type="ECO:0000313" key="2">
    <source>
        <dbReference type="EMBL" id="OJJ39001.1"/>
    </source>
</evidence>
<dbReference type="EMBL" id="KV878210">
    <property type="protein sequence ID" value="OJJ39001.1"/>
    <property type="molecule type" value="Genomic_DNA"/>
</dbReference>
<sequence length="160" mass="18906">MPPSISACIQLAHTNAFDDLVPFLINITFQSDWERETLFPSLDWVYKRAGIVVFYRSSLRVHVPCTKLFSNAMMNCTVHVREYIWSPACLIFIYPFILFSLLILFHFLFGLFLFFFFSFSFFLGYGTCLCYLLFSQKAHYTHFLLFPFSYIQVLPVPLWL</sequence>
<accession>A0A1L9RVM1</accession>
<dbReference type="Proteomes" id="UP000184383">
    <property type="component" value="Unassembled WGS sequence"/>
</dbReference>
<dbReference type="GeneID" id="63749989"/>
<keyword evidence="1" id="KW-1133">Transmembrane helix</keyword>
<name>A0A1L9RVM1_ASPWE</name>
<feature type="transmembrane region" description="Helical" evidence="1">
    <location>
        <begin position="111"/>
        <end position="134"/>
    </location>
</feature>
<feature type="transmembrane region" description="Helical" evidence="1">
    <location>
        <begin position="141"/>
        <end position="159"/>
    </location>
</feature>
<dbReference type="AlphaFoldDB" id="A0A1L9RVM1"/>
<keyword evidence="3" id="KW-1185">Reference proteome</keyword>
<feature type="transmembrane region" description="Helical" evidence="1">
    <location>
        <begin position="83"/>
        <end position="105"/>
    </location>
</feature>
<gene>
    <name evidence="2" type="ORF">ASPWEDRAFT_350549</name>
</gene>
<proteinExistence type="predicted"/>
<keyword evidence="1" id="KW-0812">Transmembrane</keyword>
<evidence type="ECO:0000256" key="1">
    <source>
        <dbReference type="SAM" id="Phobius"/>
    </source>
</evidence>
<protein>
    <submittedName>
        <fullName evidence="2">Uncharacterized protein</fullName>
    </submittedName>
</protein>
<reference evidence="3" key="1">
    <citation type="journal article" date="2017" name="Genome Biol.">
        <title>Comparative genomics reveals high biological diversity and specific adaptations in the industrially and medically important fungal genus Aspergillus.</title>
        <authorList>
            <person name="de Vries R.P."/>
            <person name="Riley R."/>
            <person name="Wiebenga A."/>
            <person name="Aguilar-Osorio G."/>
            <person name="Amillis S."/>
            <person name="Uchima C.A."/>
            <person name="Anderluh G."/>
            <person name="Asadollahi M."/>
            <person name="Askin M."/>
            <person name="Barry K."/>
            <person name="Battaglia E."/>
            <person name="Bayram O."/>
            <person name="Benocci T."/>
            <person name="Braus-Stromeyer S.A."/>
            <person name="Caldana C."/>
            <person name="Canovas D."/>
            <person name="Cerqueira G.C."/>
            <person name="Chen F."/>
            <person name="Chen W."/>
            <person name="Choi C."/>
            <person name="Clum A."/>
            <person name="Dos Santos R.A."/>
            <person name="Damasio A.R."/>
            <person name="Diallinas G."/>
            <person name="Emri T."/>
            <person name="Fekete E."/>
            <person name="Flipphi M."/>
            <person name="Freyberg S."/>
            <person name="Gallo A."/>
            <person name="Gournas C."/>
            <person name="Habgood R."/>
            <person name="Hainaut M."/>
            <person name="Harispe M.L."/>
            <person name="Henrissat B."/>
            <person name="Hilden K.S."/>
            <person name="Hope R."/>
            <person name="Hossain A."/>
            <person name="Karabika E."/>
            <person name="Karaffa L."/>
            <person name="Karanyi Z."/>
            <person name="Krasevec N."/>
            <person name="Kuo A."/>
            <person name="Kusch H."/>
            <person name="LaButti K."/>
            <person name="Lagendijk E.L."/>
            <person name="Lapidus A."/>
            <person name="Levasseur A."/>
            <person name="Lindquist E."/>
            <person name="Lipzen A."/>
            <person name="Logrieco A.F."/>
            <person name="MacCabe A."/>
            <person name="Maekelae M.R."/>
            <person name="Malavazi I."/>
            <person name="Melin P."/>
            <person name="Meyer V."/>
            <person name="Mielnichuk N."/>
            <person name="Miskei M."/>
            <person name="Molnar A.P."/>
            <person name="Mule G."/>
            <person name="Ngan C.Y."/>
            <person name="Orejas M."/>
            <person name="Orosz E."/>
            <person name="Ouedraogo J.P."/>
            <person name="Overkamp K.M."/>
            <person name="Park H.-S."/>
            <person name="Perrone G."/>
            <person name="Piumi F."/>
            <person name="Punt P.J."/>
            <person name="Ram A.F."/>
            <person name="Ramon A."/>
            <person name="Rauscher S."/>
            <person name="Record E."/>
            <person name="Riano-Pachon D.M."/>
            <person name="Robert V."/>
            <person name="Roehrig J."/>
            <person name="Ruller R."/>
            <person name="Salamov A."/>
            <person name="Salih N.S."/>
            <person name="Samson R.A."/>
            <person name="Sandor E."/>
            <person name="Sanguinetti M."/>
            <person name="Schuetze T."/>
            <person name="Sepcic K."/>
            <person name="Shelest E."/>
            <person name="Sherlock G."/>
            <person name="Sophianopoulou V."/>
            <person name="Squina F.M."/>
            <person name="Sun H."/>
            <person name="Susca A."/>
            <person name="Todd R.B."/>
            <person name="Tsang A."/>
            <person name="Unkles S.E."/>
            <person name="van de Wiele N."/>
            <person name="van Rossen-Uffink D."/>
            <person name="Oliveira J.V."/>
            <person name="Vesth T.C."/>
            <person name="Visser J."/>
            <person name="Yu J.-H."/>
            <person name="Zhou M."/>
            <person name="Andersen M.R."/>
            <person name="Archer D.B."/>
            <person name="Baker S.E."/>
            <person name="Benoit I."/>
            <person name="Brakhage A.A."/>
            <person name="Braus G.H."/>
            <person name="Fischer R."/>
            <person name="Frisvad J.C."/>
            <person name="Goldman G.H."/>
            <person name="Houbraken J."/>
            <person name="Oakley B."/>
            <person name="Pocsi I."/>
            <person name="Scazzocchio C."/>
            <person name="Seiboth B."/>
            <person name="vanKuyk P.A."/>
            <person name="Wortman J."/>
            <person name="Dyer P.S."/>
            <person name="Grigoriev I.V."/>
        </authorList>
    </citation>
    <scope>NUCLEOTIDE SEQUENCE [LARGE SCALE GENOMIC DNA]</scope>
    <source>
        <strain evidence="3">DTO 134E9</strain>
    </source>
</reference>
<evidence type="ECO:0000313" key="3">
    <source>
        <dbReference type="Proteomes" id="UP000184383"/>
    </source>
</evidence>
<dbReference type="RefSeq" id="XP_040692677.1">
    <property type="nucleotide sequence ID" value="XM_040834141.1"/>
</dbReference>
<dbReference type="VEuPathDB" id="FungiDB:ASPWEDRAFT_350549"/>